<proteinExistence type="predicted"/>
<evidence type="ECO:0000313" key="2">
    <source>
        <dbReference type="Proteomes" id="UP000182977"/>
    </source>
</evidence>
<name>A0A1H2LHX4_9ACTN</name>
<dbReference type="AlphaFoldDB" id="A0A1H2LHX4"/>
<keyword evidence="2" id="KW-1185">Reference proteome</keyword>
<evidence type="ECO:0000313" key="1">
    <source>
        <dbReference type="EMBL" id="SDU80647.1"/>
    </source>
</evidence>
<organism evidence="1 2">
    <name type="scientific">Jiangella alkaliphila</name>
    <dbReference type="NCBI Taxonomy" id="419479"/>
    <lineage>
        <taxon>Bacteria</taxon>
        <taxon>Bacillati</taxon>
        <taxon>Actinomycetota</taxon>
        <taxon>Actinomycetes</taxon>
        <taxon>Jiangellales</taxon>
        <taxon>Jiangellaceae</taxon>
        <taxon>Jiangella</taxon>
    </lineage>
</organism>
<gene>
    <name evidence="1" type="ORF">SAMN04488563_6200</name>
</gene>
<sequence>MNPGEIWRLEDGSLRIVLSNAIYNTSQLNQVITAVVGPPPEQFEPFAVTTDAGTVFADRLAMHPRHWLTQHVATLTGRQLADARRHLTFLLHDD</sequence>
<reference evidence="2" key="1">
    <citation type="submission" date="2016-10" db="EMBL/GenBank/DDBJ databases">
        <authorList>
            <person name="Varghese N."/>
            <person name="Submissions S."/>
        </authorList>
    </citation>
    <scope>NUCLEOTIDE SEQUENCE [LARGE SCALE GENOMIC DNA]</scope>
    <source>
        <strain evidence="2">DSM 45079</strain>
    </source>
</reference>
<dbReference type="STRING" id="419479.SAMN04488563_6200"/>
<dbReference type="RefSeq" id="WP_046768857.1">
    <property type="nucleotide sequence ID" value="NZ_KQ061228.1"/>
</dbReference>
<protein>
    <recommendedName>
        <fullName evidence="3">mRNA interferase MazF</fullName>
    </recommendedName>
</protein>
<evidence type="ECO:0008006" key="3">
    <source>
        <dbReference type="Google" id="ProtNLM"/>
    </source>
</evidence>
<dbReference type="EMBL" id="LT629791">
    <property type="protein sequence ID" value="SDU80647.1"/>
    <property type="molecule type" value="Genomic_DNA"/>
</dbReference>
<dbReference type="OrthoDB" id="5188695at2"/>
<dbReference type="Proteomes" id="UP000182977">
    <property type="component" value="Chromosome I"/>
</dbReference>
<accession>A0A1H2LHX4</accession>